<proteinExistence type="predicted"/>
<evidence type="ECO:0000313" key="2">
    <source>
        <dbReference type="Proteomes" id="UP000218334"/>
    </source>
</evidence>
<organism evidence="1 2">
    <name type="scientific">Armillaria solidipes</name>
    <dbReference type="NCBI Taxonomy" id="1076256"/>
    <lineage>
        <taxon>Eukaryota</taxon>
        <taxon>Fungi</taxon>
        <taxon>Dikarya</taxon>
        <taxon>Basidiomycota</taxon>
        <taxon>Agaricomycotina</taxon>
        <taxon>Agaricomycetes</taxon>
        <taxon>Agaricomycetidae</taxon>
        <taxon>Agaricales</taxon>
        <taxon>Marasmiineae</taxon>
        <taxon>Physalacriaceae</taxon>
        <taxon>Armillaria</taxon>
    </lineage>
</organism>
<gene>
    <name evidence="1" type="ORF">ARMSODRAFT_966585</name>
</gene>
<name>A0A2H3AY50_9AGAR</name>
<dbReference type="Proteomes" id="UP000218334">
    <property type="component" value="Unassembled WGS sequence"/>
</dbReference>
<dbReference type="AlphaFoldDB" id="A0A2H3AY50"/>
<reference evidence="2" key="1">
    <citation type="journal article" date="2017" name="Nat. Ecol. Evol.">
        <title>Genome expansion and lineage-specific genetic innovations in the forest pathogenic fungi Armillaria.</title>
        <authorList>
            <person name="Sipos G."/>
            <person name="Prasanna A.N."/>
            <person name="Walter M.C."/>
            <person name="O'Connor E."/>
            <person name="Balint B."/>
            <person name="Krizsan K."/>
            <person name="Kiss B."/>
            <person name="Hess J."/>
            <person name="Varga T."/>
            <person name="Slot J."/>
            <person name="Riley R."/>
            <person name="Boka B."/>
            <person name="Rigling D."/>
            <person name="Barry K."/>
            <person name="Lee J."/>
            <person name="Mihaltcheva S."/>
            <person name="LaButti K."/>
            <person name="Lipzen A."/>
            <person name="Waldron R."/>
            <person name="Moloney N.M."/>
            <person name="Sperisen C."/>
            <person name="Kredics L."/>
            <person name="Vagvoelgyi C."/>
            <person name="Patrignani A."/>
            <person name="Fitzpatrick D."/>
            <person name="Nagy I."/>
            <person name="Doyle S."/>
            <person name="Anderson J.B."/>
            <person name="Grigoriev I.V."/>
            <person name="Gueldener U."/>
            <person name="Muensterkoetter M."/>
            <person name="Nagy L.G."/>
        </authorList>
    </citation>
    <scope>NUCLEOTIDE SEQUENCE [LARGE SCALE GENOMIC DNA]</scope>
    <source>
        <strain evidence="2">28-4</strain>
    </source>
</reference>
<evidence type="ECO:0000313" key="1">
    <source>
        <dbReference type="EMBL" id="PBK59772.1"/>
    </source>
</evidence>
<protein>
    <submittedName>
        <fullName evidence="1">Uncharacterized protein</fullName>
    </submittedName>
</protein>
<dbReference type="EMBL" id="KZ293497">
    <property type="protein sequence ID" value="PBK59772.1"/>
    <property type="molecule type" value="Genomic_DNA"/>
</dbReference>
<accession>A0A2H3AY50</accession>
<keyword evidence="2" id="KW-1185">Reference proteome</keyword>
<sequence length="119" mass="13310">MEIPFFQRASSSETVDLSNNGNLVDHDIPWIVHIERGFVPRGITPKTRSWWYRIGGSHAWSNEMEDSAASAMQIDASELRAVSTRLEGLEGVLQWHGWQNTRYSVGINVIGNGRVTAQG</sequence>